<organism evidence="2 3">
    <name type="scientific">Burkholderia cenocepacia (strain ATCC BAA-245 / DSM 16553 / LMG 16656 / NCTC 13227 / J2315 / CF5610)</name>
    <name type="common">Burkholderia cepacia (strain J2315)</name>
    <dbReference type="NCBI Taxonomy" id="216591"/>
    <lineage>
        <taxon>Bacteria</taxon>
        <taxon>Pseudomonadati</taxon>
        <taxon>Pseudomonadota</taxon>
        <taxon>Betaproteobacteria</taxon>
        <taxon>Burkholderiales</taxon>
        <taxon>Burkholderiaceae</taxon>
        <taxon>Burkholderia</taxon>
        <taxon>Burkholderia cepacia complex</taxon>
    </lineage>
</organism>
<dbReference type="RefSeq" id="WP_012493426.1">
    <property type="nucleotide sequence ID" value="NC_011001.1"/>
</dbReference>
<protein>
    <submittedName>
        <fullName evidence="2">Phage baseplate protein</fullName>
    </submittedName>
</protein>
<feature type="region of interest" description="Disordered" evidence="1">
    <location>
        <begin position="226"/>
        <end position="255"/>
    </location>
</feature>
<proteinExistence type="predicted"/>
<dbReference type="InterPro" id="IPR044033">
    <property type="entry name" value="GpV-like_apex"/>
</dbReference>
<name>B4EMG4_BURCJ</name>
<dbReference type="AlphaFoldDB" id="B4EMG4"/>
<dbReference type="EMBL" id="AM747721">
    <property type="protein sequence ID" value="CAR55760.1"/>
    <property type="molecule type" value="Genomic_DNA"/>
</dbReference>
<sequence length="255" mass="26559">MNDFEHIRRPFQASLKQVSQTAADQKAWSQSKAWPVIVESVQGSIVTVRLDVTSEWTFPPIQMPLFGPEYIRYPIKKGDAGLAVPSDVSLGKVSGLGANTPPTLDQPPNLSAHVFLPCGHARWTPPRDPQAVEIYGPNGVILHDTASNSTITVAPDGIKITTGGITATLKNGMVDITASSSINLTAPQIALNGTLTATDSSGGTATINAPVKINNKLDTTGPITAPEATINGVTQSTHKHTGVQPGGGTSGGPTN</sequence>
<dbReference type="eggNOG" id="ENOG50323BP">
    <property type="taxonomic scope" value="Bacteria"/>
</dbReference>
<accession>B4EMG4</accession>
<evidence type="ECO:0000313" key="2">
    <source>
        <dbReference type="EMBL" id="CAR55760.1"/>
    </source>
</evidence>
<dbReference type="HOGENOM" id="CLU_1243762_0_0_4"/>
<evidence type="ECO:0000256" key="1">
    <source>
        <dbReference type="SAM" id="MobiDB-lite"/>
    </source>
</evidence>
<feature type="compositionally biased region" description="Gly residues" evidence="1">
    <location>
        <begin position="244"/>
        <end position="255"/>
    </location>
</feature>
<reference evidence="2 3" key="1">
    <citation type="journal article" date="2009" name="J. Bacteriol.">
        <title>The genome of Burkholderia cenocepacia J2315, an epidemic pathogen of cystic fibrosis patients.</title>
        <authorList>
            <person name="Holden M.T."/>
            <person name="Seth-Smith H.M."/>
            <person name="Crossman L.C."/>
            <person name="Sebaihia M."/>
            <person name="Bentley S.D."/>
            <person name="Cerdeno-Tarraga A.M."/>
            <person name="Thomson N.R."/>
            <person name="Bason N."/>
            <person name="Quail M.A."/>
            <person name="Sharp S."/>
            <person name="Cherevach I."/>
            <person name="Churcher C."/>
            <person name="Goodhead I."/>
            <person name="Hauser H."/>
            <person name="Holroyd N."/>
            <person name="Mungall K."/>
            <person name="Scott P."/>
            <person name="Walker D."/>
            <person name="White B."/>
            <person name="Rose H."/>
            <person name="Iversen P."/>
            <person name="Mil-Homens D."/>
            <person name="Rocha E.P."/>
            <person name="Fialho A.M."/>
            <person name="Baldwin A."/>
            <person name="Dowson C."/>
            <person name="Barrell B.G."/>
            <person name="Govan J.R."/>
            <person name="Vandamme P."/>
            <person name="Hart C.A."/>
            <person name="Mahenthiralingam E."/>
            <person name="Parkhill J."/>
        </authorList>
    </citation>
    <scope>NUCLEOTIDE SEQUENCE [LARGE SCALE GENOMIC DNA]</scope>
    <source>
        <strain evidence="3">ATCC BAA-245 / DSM 16553 / LMG 16656 / NCTC 13227 / J2315 / CF5610</strain>
    </source>
</reference>
<dbReference type="KEGG" id="bcj:BCAM1899"/>
<gene>
    <name evidence="2" type="ORF">BCAM1899</name>
</gene>
<dbReference type="Proteomes" id="UP000001035">
    <property type="component" value="Chromosome 2"/>
</dbReference>
<evidence type="ECO:0000313" key="3">
    <source>
        <dbReference type="Proteomes" id="UP000001035"/>
    </source>
</evidence>
<keyword evidence="3" id="KW-1185">Reference proteome</keyword>
<dbReference type="Pfam" id="PF18946">
    <property type="entry name" value="Apex"/>
    <property type="match status" value="1"/>
</dbReference>